<evidence type="ECO:0000313" key="3">
    <source>
        <dbReference type="EMBL" id="MCW1932993.1"/>
    </source>
</evidence>
<sequence length="445" mass="47704">MPKSALSGTRIRALRTARRLGQADLARMAGVSPSYLNLIEHNRRRASPRIIEAIAGALQISPETLDERAGDAQVEALRAAAARAHPASVTGTAPEIDRAEELTGRFPGWAALITQLHTATETQDRTIERLSDRMAHDPNLSEALHEIVSAVTAVQSTAAILAESEDLEPEWRARFHRNIHQDSVRLANAAEALVAFLDTFGEETGLAAPQEELESWLEHQGFHVAAIEHPASPDWNALTSGQAELASAAARTLAVSWLDRARVDAQALPLAQLMPVLMAMLGGGGVFAPEVLARQFGVSLAQLFRRLATLPSAPGVPRFGLAVCDGSGTLTFRRPVDGFQLPRFGGACPLWPLYEALGQPDRPVRALVEFAGRPPARFVAHAIAGARDPLRFDPPHVWEASMLVTPALVAATSGDSAEPRGVGTSCRVCPRMDCPARREPSIVAG</sequence>
<dbReference type="SMART" id="SM00530">
    <property type="entry name" value="HTH_XRE"/>
    <property type="match status" value="1"/>
</dbReference>
<dbReference type="InterPro" id="IPR010982">
    <property type="entry name" value="Lambda_DNA-bd_dom_sf"/>
</dbReference>
<gene>
    <name evidence="3" type="ORF">OKW52_12190</name>
</gene>
<evidence type="ECO:0000256" key="1">
    <source>
        <dbReference type="ARBA" id="ARBA00023125"/>
    </source>
</evidence>
<organism evidence="3 4">
    <name type="scientific">Pararhodobacter zhoushanensis</name>
    <dbReference type="NCBI Taxonomy" id="2479545"/>
    <lineage>
        <taxon>Bacteria</taxon>
        <taxon>Pseudomonadati</taxon>
        <taxon>Pseudomonadota</taxon>
        <taxon>Alphaproteobacteria</taxon>
        <taxon>Rhodobacterales</taxon>
        <taxon>Paracoccaceae</taxon>
        <taxon>Pararhodobacter</taxon>
    </lineage>
</organism>
<keyword evidence="4" id="KW-1185">Reference proteome</keyword>
<dbReference type="RefSeq" id="WP_264505944.1">
    <property type="nucleotide sequence ID" value="NZ_JAPDFL010000001.1"/>
</dbReference>
<evidence type="ECO:0000313" key="4">
    <source>
        <dbReference type="Proteomes" id="UP001208938"/>
    </source>
</evidence>
<dbReference type="InterPro" id="IPR050807">
    <property type="entry name" value="TransReg_Diox_bact_type"/>
</dbReference>
<proteinExistence type="predicted"/>
<dbReference type="EMBL" id="JAPDFL010000001">
    <property type="protein sequence ID" value="MCW1932993.1"/>
    <property type="molecule type" value="Genomic_DNA"/>
</dbReference>
<comment type="caution">
    <text evidence="3">The sequence shown here is derived from an EMBL/GenBank/DDBJ whole genome shotgun (WGS) entry which is preliminary data.</text>
</comment>
<dbReference type="SUPFAM" id="SSF47413">
    <property type="entry name" value="lambda repressor-like DNA-binding domains"/>
    <property type="match status" value="1"/>
</dbReference>
<dbReference type="Pfam" id="PF01381">
    <property type="entry name" value="HTH_3"/>
    <property type="match status" value="1"/>
</dbReference>
<dbReference type="PROSITE" id="PS50943">
    <property type="entry name" value="HTH_CROC1"/>
    <property type="match status" value="1"/>
</dbReference>
<feature type="domain" description="HTH cro/C1-type" evidence="2">
    <location>
        <begin position="11"/>
        <end position="65"/>
    </location>
</feature>
<accession>A0ABT3GZK7</accession>
<dbReference type="Proteomes" id="UP001208938">
    <property type="component" value="Unassembled WGS sequence"/>
</dbReference>
<dbReference type="InterPro" id="IPR001387">
    <property type="entry name" value="Cro/C1-type_HTH"/>
</dbReference>
<name>A0ABT3GZK7_9RHOB</name>
<dbReference type="InterPro" id="IPR018653">
    <property type="entry name" value="ScfR_C"/>
</dbReference>
<dbReference type="CDD" id="cd00093">
    <property type="entry name" value="HTH_XRE"/>
    <property type="match status" value="1"/>
</dbReference>
<evidence type="ECO:0000259" key="2">
    <source>
        <dbReference type="PROSITE" id="PS50943"/>
    </source>
</evidence>
<dbReference type="PANTHER" id="PTHR46797:SF1">
    <property type="entry name" value="METHYLPHOSPHONATE SYNTHASE"/>
    <property type="match status" value="1"/>
</dbReference>
<dbReference type="PANTHER" id="PTHR46797">
    <property type="entry name" value="HTH-TYPE TRANSCRIPTIONAL REGULATOR"/>
    <property type="match status" value="1"/>
</dbReference>
<reference evidence="3 4" key="1">
    <citation type="submission" date="2022-10" db="EMBL/GenBank/DDBJ databases">
        <title>Pararhodobacter sp. nov., isolated from marine algae.</title>
        <authorList>
            <person name="Choi B.J."/>
            <person name="Kim J.M."/>
            <person name="Lee J.K."/>
            <person name="Choi D.G."/>
            <person name="Jeon C.O."/>
        </authorList>
    </citation>
    <scope>NUCLEOTIDE SEQUENCE [LARGE SCALE GENOMIC DNA]</scope>
    <source>
        <strain evidence="3 4">ZQ420</strain>
    </source>
</reference>
<protein>
    <submittedName>
        <fullName evidence="3">Short-chain fatty acyl-CoA regulator family protein</fullName>
    </submittedName>
</protein>
<keyword evidence="1" id="KW-0238">DNA-binding</keyword>
<dbReference type="Pfam" id="PF09856">
    <property type="entry name" value="ScfRs"/>
    <property type="match status" value="1"/>
</dbReference>
<dbReference type="Gene3D" id="1.10.260.40">
    <property type="entry name" value="lambda repressor-like DNA-binding domains"/>
    <property type="match status" value="1"/>
</dbReference>